<evidence type="ECO:0000256" key="1">
    <source>
        <dbReference type="ARBA" id="ARBA00001947"/>
    </source>
</evidence>
<evidence type="ECO:0000256" key="9">
    <source>
        <dbReference type="ARBA" id="ARBA00022801"/>
    </source>
</evidence>
<feature type="chain" id="PRO_5044892695" description="Adenosine deaminase" evidence="12">
    <location>
        <begin position="27"/>
        <end position="883"/>
    </location>
</feature>
<dbReference type="PROSITE" id="PS50297">
    <property type="entry name" value="ANK_REP_REGION"/>
    <property type="match status" value="2"/>
</dbReference>
<dbReference type="InterPro" id="IPR001365">
    <property type="entry name" value="A_deaminase_dom"/>
</dbReference>
<dbReference type="Pfam" id="PF12796">
    <property type="entry name" value="Ank_2"/>
    <property type="match status" value="1"/>
</dbReference>
<dbReference type="Pfam" id="PF08451">
    <property type="entry name" value="A_deaminase_N"/>
    <property type="match status" value="1"/>
</dbReference>
<evidence type="ECO:0000313" key="16">
    <source>
        <dbReference type="Proteomes" id="UP001627154"/>
    </source>
</evidence>
<dbReference type="Proteomes" id="UP001627154">
    <property type="component" value="Unassembled WGS sequence"/>
</dbReference>
<reference evidence="15 16" key="1">
    <citation type="journal article" date="2024" name="bioRxiv">
        <title>A reference genome for Trichogramma kaykai: A tiny desert-dwelling parasitoid wasp with competing sex-ratio distorters.</title>
        <authorList>
            <person name="Culotta J."/>
            <person name="Lindsey A.R."/>
        </authorList>
    </citation>
    <scope>NUCLEOTIDE SEQUENCE [LARGE SCALE GENOMIC DNA]</scope>
    <source>
        <strain evidence="15 16">KSX58</strain>
    </source>
</reference>
<comment type="similarity">
    <text evidence="3">Belongs to the metallo-dependent hydrolases superfamily. Adenosine and AMP deaminases family. ADGF subfamily.</text>
</comment>
<dbReference type="EMBL" id="JBJJXI010000055">
    <property type="protein sequence ID" value="KAL3399855.1"/>
    <property type="molecule type" value="Genomic_DNA"/>
</dbReference>
<dbReference type="GO" id="GO:0046872">
    <property type="term" value="F:metal ion binding"/>
    <property type="evidence" value="ECO:0007669"/>
    <property type="project" value="UniProtKB-KW"/>
</dbReference>
<accession>A0ABD2X3Z5</accession>
<dbReference type="SUPFAM" id="SSF48403">
    <property type="entry name" value="Ankyrin repeat"/>
    <property type="match status" value="1"/>
</dbReference>
<feature type="repeat" description="ANK" evidence="11">
    <location>
        <begin position="622"/>
        <end position="655"/>
    </location>
</feature>
<keyword evidence="7" id="KW-0479">Metal-binding</keyword>
<dbReference type="EC" id="3.5.4.4" evidence="4"/>
<evidence type="ECO:0000256" key="7">
    <source>
        <dbReference type="ARBA" id="ARBA00022723"/>
    </source>
</evidence>
<comment type="caution">
    <text evidence="15">The sequence shown here is derived from an EMBL/GenBank/DDBJ whole genome shotgun (WGS) entry which is preliminary data.</text>
</comment>
<evidence type="ECO:0000259" key="13">
    <source>
        <dbReference type="Pfam" id="PF00962"/>
    </source>
</evidence>
<evidence type="ECO:0000256" key="3">
    <source>
        <dbReference type="ARBA" id="ARBA00006083"/>
    </source>
</evidence>
<feature type="signal peptide" evidence="12">
    <location>
        <begin position="1"/>
        <end position="26"/>
    </location>
</feature>
<protein>
    <recommendedName>
        <fullName evidence="5">Adenosine deaminase</fullName>
        <ecNumber evidence="4">3.5.4.4</ecNumber>
    </recommendedName>
</protein>
<comment type="catalytic activity">
    <reaction evidence="10">
        <text>adenosine + H2O + H(+) = inosine + NH4(+)</text>
        <dbReference type="Rhea" id="RHEA:24408"/>
        <dbReference type="ChEBI" id="CHEBI:15377"/>
        <dbReference type="ChEBI" id="CHEBI:15378"/>
        <dbReference type="ChEBI" id="CHEBI:16335"/>
        <dbReference type="ChEBI" id="CHEBI:17596"/>
        <dbReference type="ChEBI" id="CHEBI:28938"/>
        <dbReference type="EC" id="3.5.4.4"/>
    </reaction>
</comment>
<gene>
    <name evidence="15" type="ORF">TKK_007083</name>
</gene>
<dbReference type="SMART" id="SM00248">
    <property type="entry name" value="ANK"/>
    <property type="match status" value="5"/>
</dbReference>
<comment type="cofactor">
    <cofactor evidence="1">
        <name>Zn(2+)</name>
        <dbReference type="ChEBI" id="CHEBI:29105"/>
    </cofactor>
</comment>
<keyword evidence="8 12" id="KW-0732">Signal</keyword>
<dbReference type="Pfam" id="PF00962">
    <property type="entry name" value="A_deaminase"/>
    <property type="match status" value="1"/>
</dbReference>
<evidence type="ECO:0000313" key="15">
    <source>
        <dbReference type="EMBL" id="KAL3399855.1"/>
    </source>
</evidence>
<evidence type="ECO:0000256" key="2">
    <source>
        <dbReference type="ARBA" id="ARBA00004613"/>
    </source>
</evidence>
<dbReference type="Gene3D" id="1.25.40.20">
    <property type="entry name" value="Ankyrin repeat-containing domain"/>
    <property type="match status" value="2"/>
</dbReference>
<dbReference type="PANTHER" id="PTHR11409">
    <property type="entry name" value="ADENOSINE DEAMINASE"/>
    <property type="match status" value="1"/>
</dbReference>
<keyword evidence="16" id="KW-1185">Reference proteome</keyword>
<dbReference type="InterPro" id="IPR032466">
    <property type="entry name" value="Metal_Hydrolase"/>
</dbReference>
<organism evidence="15 16">
    <name type="scientific">Trichogramma kaykai</name>
    <dbReference type="NCBI Taxonomy" id="54128"/>
    <lineage>
        <taxon>Eukaryota</taxon>
        <taxon>Metazoa</taxon>
        <taxon>Ecdysozoa</taxon>
        <taxon>Arthropoda</taxon>
        <taxon>Hexapoda</taxon>
        <taxon>Insecta</taxon>
        <taxon>Pterygota</taxon>
        <taxon>Neoptera</taxon>
        <taxon>Endopterygota</taxon>
        <taxon>Hymenoptera</taxon>
        <taxon>Apocrita</taxon>
        <taxon>Proctotrupomorpha</taxon>
        <taxon>Chalcidoidea</taxon>
        <taxon>Trichogrammatidae</taxon>
        <taxon>Trichogramma</taxon>
    </lineage>
</organism>
<dbReference type="InterPro" id="IPR006331">
    <property type="entry name" value="ADGF"/>
</dbReference>
<keyword evidence="9" id="KW-0378">Hydrolase</keyword>
<comment type="subcellular location">
    <subcellularLocation>
        <location evidence="2">Secreted</location>
    </subcellularLocation>
</comment>
<sequence length="883" mass="101541">MSWNLKTICTISLFILSFSSCPLVESLIVDPYLKERDRLIEDERKLQFGRDIVLQGDEIKANECLMRAKTAEIDHAFQHPEDFLPAQNFLRARKEIERSTVFRILRRMPKGGLFHAHGLAIVSIDKLLRYTYLPNLWICRDRFAFLFSRARPPPLLSLCDDWVPIEERRRAEPNLDQEIKRHLMLSASRNDDINHVWKDFNNLFPAVGGLAVYKPVYKKFMYEAMQELYDDNVMFMELRNSLFPLYDLDGTQHTPEETARTLMKVVKRFCTNNPSFLGIKLIISQSRSVPLDVVKQKIEQFKRWKAEFPDLIIGFDLVGQEDIHHSLLDYREALEGIKDETNFFFHAGETNWYGRQPDHNLYDAIVLNTKRIGHGFALIKHPKLMEIVKEKKIVVEVSPISNQVLKLVGDLRNHPAAHFFATNLPVVITSDDPSLWGATGLSFDFYEAFVGIMSSEADLRALKQLALNSIKYSSLDKREKAKAFKIFNQTWMEFVTELPKSSLCDVNYSDESGYTHFHAACQFGCVDVVREFLRYGQDPNCIWTETGDSVLHIALSSEAESISDIMEMLLRGGADPNLVNKKGLTPLHIIAKEVFHCKILELFFQINDELNHIVQINARDNLGNTPLHLCLESDRAKKMFEVLLRRGANPNLANDEGLSPLHIICKRIQYRIDDSVVLFFKINDELNQRVQVDARDNLDRTPLQWAVAGCLPHAVESLLNRGAGLSSFVFPTSSQLDVRFKEDGYRNIRYKLGLASGLLAVIENLQKRGYELDRSDALMIMKLFNEYKLFQAMEDLDKRWYDDEEFVNEARKTMIKPDLSLCDLIHLRPQEAAKRLTSRLMARVTAHETKEAEDMLPTSSSFFGLANAVKRPRTATYATGYLP</sequence>
<feature type="repeat" description="ANK" evidence="11">
    <location>
        <begin position="546"/>
        <end position="581"/>
    </location>
</feature>
<evidence type="ECO:0000256" key="5">
    <source>
        <dbReference type="ARBA" id="ARBA00018099"/>
    </source>
</evidence>
<dbReference type="PROSITE" id="PS50088">
    <property type="entry name" value="ANK_REPEAT"/>
    <property type="match status" value="2"/>
</dbReference>
<name>A0ABD2X3Z5_9HYME</name>
<dbReference type="SUPFAM" id="SSF51556">
    <property type="entry name" value="Metallo-dependent hydrolases"/>
    <property type="match status" value="1"/>
</dbReference>
<feature type="domain" description="Adenosine deaminase" evidence="13">
    <location>
        <begin position="196"/>
        <end position="482"/>
    </location>
</feature>
<proteinExistence type="inferred from homology"/>
<dbReference type="NCBIfam" id="TIGR01431">
    <property type="entry name" value="adm_rel"/>
    <property type="match status" value="1"/>
</dbReference>
<dbReference type="AlphaFoldDB" id="A0ABD2X3Z5"/>
<evidence type="ECO:0000256" key="8">
    <source>
        <dbReference type="ARBA" id="ARBA00022729"/>
    </source>
</evidence>
<dbReference type="GO" id="GO:0016787">
    <property type="term" value="F:hydrolase activity"/>
    <property type="evidence" value="ECO:0007669"/>
    <property type="project" value="UniProtKB-KW"/>
</dbReference>
<keyword evidence="11" id="KW-0040">ANK repeat</keyword>
<dbReference type="PROSITE" id="PS51257">
    <property type="entry name" value="PROKAR_LIPOPROTEIN"/>
    <property type="match status" value="1"/>
</dbReference>
<evidence type="ECO:0000256" key="6">
    <source>
        <dbReference type="ARBA" id="ARBA00022525"/>
    </source>
</evidence>
<keyword evidence="6" id="KW-0964">Secreted</keyword>
<dbReference type="InterPro" id="IPR002110">
    <property type="entry name" value="Ankyrin_rpt"/>
</dbReference>
<evidence type="ECO:0000256" key="10">
    <source>
        <dbReference type="ARBA" id="ARBA00047764"/>
    </source>
</evidence>
<dbReference type="PANTHER" id="PTHR11409:SF39">
    <property type="entry name" value="ADENOSINE DEAMINASE 2"/>
    <property type="match status" value="1"/>
</dbReference>
<feature type="domain" description="Adenosine/AMP deaminase N-terminal" evidence="14">
    <location>
        <begin position="30"/>
        <end position="105"/>
    </location>
</feature>
<dbReference type="InterPro" id="IPR006330">
    <property type="entry name" value="Ado/ade_deaminase"/>
</dbReference>
<evidence type="ECO:0000256" key="4">
    <source>
        <dbReference type="ARBA" id="ARBA00012784"/>
    </source>
</evidence>
<dbReference type="GO" id="GO:0005576">
    <property type="term" value="C:extracellular region"/>
    <property type="evidence" value="ECO:0007669"/>
    <property type="project" value="UniProtKB-SubCell"/>
</dbReference>
<evidence type="ECO:0000256" key="11">
    <source>
        <dbReference type="PROSITE-ProRule" id="PRU00023"/>
    </source>
</evidence>
<dbReference type="Gene3D" id="3.20.20.140">
    <property type="entry name" value="Metal-dependent hydrolases"/>
    <property type="match status" value="1"/>
</dbReference>
<dbReference type="InterPro" id="IPR013659">
    <property type="entry name" value="A_deaminase_N"/>
</dbReference>
<dbReference type="FunFam" id="3.20.20.140:FF:000017">
    <property type="entry name" value="Adenosine deaminase 2"/>
    <property type="match status" value="1"/>
</dbReference>
<dbReference type="Pfam" id="PF13637">
    <property type="entry name" value="Ank_4"/>
    <property type="match status" value="1"/>
</dbReference>
<dbReference type="InterPro" id="IPR036770">
    <property type="entry name" value="Ankyrin_rpt-contain_sf"/>
</dbReference>
<evidence type="ECO:0000259" key="14">
    <source>
        <dbReference type="Pfam" id="PF08451"/>
    </source>
</evidence>
<evidence type="ECO:0000256" key="12">
    <source>
        <dbReference type="SAM" id="SignalP"/>
    </source>
</evidence>